<dbReference type="PRINTS" id="PR00455">
    <property type="entry name" value="HTHTETR"/>
</dbReference>
<dbReference type="Proteomes" id="UP000046122">
    <property type="component" value="Unassembled WGS sequence"/>
</dbReference>
<dbReference type="SUPFAM" id="SSF46689">
    <property type="entry name" value="Homeodomain-like"/>
    <property type="match status" value="1"/>
</dbReference>
<dbReference type="InterPro" id="IPR001647">
    <property type="entry name" value="HTH_TetR"/>
</dbReference>
<evidence type="ECO:0000259" key="3">
    <source>
        <dbReference type="PROSITE" id="PS50977"/>
    </source>
</evidence>
<dbReference type="InterPro" id="IPR036271">
    <property type="entry name" value="Tet_transcr_reg_TetR-rel_C_sf"/>
</dbReference>
<proteinExistence type="predicted"/>
<evidence type="ECO:0000256" key="1">
    <source>
        <dbReference type="ARBA" id="ARBA00023125"/>
    </source>
</evidence>
<protein>
    <submittedName>
        <fullName evidence="4">Transcriptional regulator, TetR family</fullName>
    </submittedName>
</protein>
<dbReference type="InterPro" id="IPR009057">
    <property type="entry name" value="Homeodomain-like_sf"/>
</dbReference>
<evidence type="ECO:0000313" key="4">
    <source>
        <dbReference type="EMBL" id="CDX56579.1"/>
    </source>
</evidence>
<keyword evidence="1 2" id="KW-0238">DNA-binding</keyword>
<dbReference type="Gene3D" id="1.10.357.10">
    <property type="entry name" value="Tetracycline Repressor, domain 2"/>
    <property type="match status" value="1"/>
</dbReference>
<dbReference type="PROSITE" id="PS50977">
    <property type="entry name" value="HTH_TETR_2"/>
    <property type="match status" value="1"/>
</dbReference>
<accession>A0A090GUJ3</accession>
<sequence length="236" mass="26624">MTDRRLHAGTGIKGAAKVDATSDKSRNVAKKKRLRDAEATKLRILEAAKSDFAKNGLGGARVDVIAAKANANKRMIYHYFGSKDGLFQAVVENAYLAIRTAEQKLHLDDLEPKDALERLVRFTWQYYLKNPEFITLVNSENLHRAKHVKKSELIKTASRKFVAMVSGILERGVRSGDFRAGIDPVQLNITIAAIGYYYLTNRFTGSIIFEQDMMEKDALNRRLDFNIETIMRLVSA</sequence>
<dbReference type="PANTHER" id="PTHR30328:SF54">
    <property type="entry name" value="HTH-TYPE TRANSCRIPTIONAL REPRESSOR SCO4008"/>
    <property type="match status" value="1"/>
</dbReference>
<dbReference type="SUPFAM" id="SSF48498">
    <property type="entry name" value="Tetracyclin repressor-like, C-terminal domain"/>
    <property type="match status" value="1"/>
</dbReference>
<feature type="DNA-binding region" description="H-T-H motif" evidence="2">
    <location>
        <begin position="61"/>
        <end position="80"/>
    </location>
</feature>
<reference evidence="4 5" key="1">
    <citation type="submission" date="2014-08" db="EMBL/GenBank/DDBJ databases">
        <authorList>
            <person name="Moulin Lionel"/>
        </authorList>
    </citation>
    <scope>NUCLEOTIDE SEQUENCE [LARGE SCALE GENOMIC DNA]</scope>
</reference>
<dbReference type="InterPro" id="IPR050109">
    <property type="entry name" value="HTH-type_TetR-like_transc_reg"/>
</dbReference>
<dbReference type="PANTHER" id="PTHR30328">
    <property type="entry name" value="TRANSCRIPTIONAL REPRESSOR"/>
    <property type="match status" value="1"/>
</dbReference>
<organism evidence="4 5">
    <name type="scientific">Mesorhizobium plurifarium</name>
    <dbReference type="NCBI Taxonomy" id="69974"/>
    <lineage>
        <taxon>Bacteria</taxon>
        <taxon>Pseudomonadati</taxon>
        <taxon>Pseudomonadota</taxon>
        <taxon>Alphaproteobacteria</taxon>
        <taxon>Hyphomicrobiales</taxon>
        <taxon>Phyllobacteriaceae</taxon>
        <taxon>Mesorhizobium</taxon>
    </lineage>
</organism>
<gene>
    <name evidence="4" type="ORF">MPL3365_230310</name>
</gene>
<dbReference type="Pfam" id="PF17938">
    <property type="entry name" value="TetR_C_29"/>
    <property type="match status" value="1"/>
</dbReference>
<name>A0A090GUJ3_MESPL</name>
<evidence type="ECO:0000313" key="5">
    <source>
        <dbReference type="Proteomes" id="UP000046122"/>
    </source>
</evidence>
<dbReference type="GO" id="GO:0003677">
    <property type="term" value="F:DNA binding"/>
    <property type="evidence" value="ECO:0007669"/>
    <property type="project" value="UniProtKB-UniRule"/>
</dbReference>
<feature type="domain" description="HTH tetR-type" evidence="3">
    <location>
        <begin position="38"/>
        <end position="98"/>
    </location>
</feature>
<dbReference type="InterPro" id="IPR041474">
    <property type="entry name" value="NicS_C"/>
</dbReference>
<evidence type="ECO:0000256" key="2">
    <source>
        <dbReference type="PROSITE-ProRule" id="PRU00335"/>
    </source>
</evidence>
<dbReference type="Pfam" id="PF00440">
    <property type="entry name" value="TetR_N"/>
    <property type="match status" value="1"/>
</dbReference>
<dbReference type="AlphaFoldDB" id="A0A090GUJ3"/>
<dbReference type="EMBL" id="CCNE01000016">
    <property type="protein sequence ID" value="CDX56579.1"/>
    <property type="molecule type" value="Genomic_DNA"/>
</dbReference>